<sequence>MDIRQFTPDDAETVGAVVALDNAVNAVDAPFLHPMTPAVLTGMLRHGWDGEVPVTYAAWESDRLVGRVTVHTSEWDNLHLAWTGVCVHPELRRAGRGSELLGFAEDRVRELGRTSIGCDGWDLPGTHGFAERHGLPRRGAAINRRQTLAKVDRARVGALYDDALAHAGAYELVRITGRTPEHLLDAVAEMTAAINDAPTDDLDLEDEVFPTERIVAYERAQELRGRRMYRVVARHKETGALAGHTVVAVESERPWIGDQHDTAVVRAHRGHRLGLLLKADMMRWLADEEPALETVDTWNMESNDHMIGVNEALGYEALGREYQFQRDVR</sequence>
<dbReference type="PROSITE" id="PS51186">
    <property type="entry name" value="GNAT"/>
    <property type="match status" value="1"/>
</dbReference>
<proteinExistence type="predicted"/>
<name>A0ABS7RES9_9ACTN</name>
<gene>
    <name evidence="2" type="ORF">K1X13_01750</name>
</gene>
<reference evidence="2 3" key="1">
    <citation type="submission" date="2021-08" db="EMBL/GenBank/DDBJ databases">
        <title>Nocardioides bacterium WL0053 sp. nov., isolated from the sediment.</title>
        <authorList>
            <person name="Wang L."/>
            <person name="Zhang D."/>
            <person name="Zhang A."/>
        </authorList>
    </citation>
    <scope>NUCLEOTIDE SEQUENCE [LARGE SCALE GENOMIC DNA]</scope>
    <source>
        <strain evidence="2 3">WL0053</strain>
    </source>
</reference>
<comment type="caution">
    <text evidence="2">The sequence shown here is derived from an EMBL/GenBank/DDBJ whole genome shotgun (WGS) entry which is preliminary data.</text>
</comment>
<dbReference type="RefSeq" id="WP_221023323.1">
    <property type="nucleotide sequence ID" value="NZ_JAIEZQ010000001.1"/>
</dbReference>
<feature type="domain" description="N-acetyltransferase" evidence="1">
    <location>
        <begin position="1"/>
        <end position="157"/>
    </location>
</feature>
<dbReference type="Proteomes" id="UP000754710">
    <property type="component" value="Unassembled WGS sequence"/>
</dbReference>
<dbReference type="EMBL" id="JAIEZQ010000001">
    <property type="protein sequence ID" value="MBY9073535.1"/>
    <property type="molecule type" value="Genomic_DNA"/>
</dbReference>
<protein>
    <submittedName>
        <fullName evidence="2">GNAT family N-acetyltransferase</fullName>
    </submittedName>
</protein>
<dbReference type="SUPFAM" id="SSF55729">
    <property type="entry name" value="Acyl-CoA N-acyltransferases (Nat)"/>
    <property type="match status" value="2"/>
</dbReference>
<keyword evidence="3" id="KW-1185">Reference proteome</keyword>
<evidence type="ECO:0000313" key="2">
    <source>
        <dbReference type="EMBL" id="MBY9073535.1"/>
    </source>
</evidence>
<organism evidence="2 3">
    <name type="scientific">Nocardioides jiangsuensis</name>
    <dbReference type="NCBI Taxonomy" id="2866161"/>
    <lineage>
        <taxon>Bacteria</taxon>
        <taxon>Bacillati</taxon>
        <taxon>Actinomycetota</taxon>
        <taxon>Actinomycetes</taxon>
        <taxon>Propionibacteriales</taxon>
        <taxon>Nocardioidaceae</taxon>
        <taxon>Nocardioides</taxon>
    </lineage>
</organism>
<dbReference type="CDD" id="cd04301">
    <property type="entry name" value="NAT_SF"/>
    <property type="match status" value="1"/>
</dbReference>
<dbReference type="InterPro" id="IPR000182">
    <property type="entry name" value="GNAT_dom"/>
</dbReference>
<evidence type="ECO:0000313" key="3">
    <source>
        <dbReference type="Proteomes" id="UP000754710"/>
    </source>
</evidence>
<dbReference type="Pfam" id="PF00583">
    <property type="entry name" value="Acetyltransf_1"/>
    <property type="match status" value="1"/>
</dbReference>
<accession>A0ABS7RES9</accession>
<dbReference type="InterPro" id="IPR016181">
    <property type="entry name" value="Acyl_CoA_acyltransferase"/>
</dbReference>
<evidence type="ECO:0000259" key="1">
    <source>
        <dbReference type="PROSITE" id="PS51186"/>
    </source>
</evidence>
<dbReference type="Gene3D" id="3.40.630.30">
    <property type="match status" value="1"/>
</dbReference>